<keyword evidence="2" id="KW-1185">Reference proteome</keyword>
<dbReference type="EMBL" id="JAJAQC010000018">
    <property type="protein sequence ID" value="MDA0565161.1"/>
    <property type="molecule type" value="Genomic_DNA"/>
</dbReference>
<gene>
    <name evidence="1" type="ORF">LG943_12665</name>
</gene>
<sequence>MRIRLTDRQHAALTAAAETPGATFPDTTRPATLYSLVDLGYARPAAYGHPNRITPAGRAALAGDEAAALTWQRLTPTLRAVLCALADGRDADRVGPAGAVNAATFKRLAAAGFITTQGRNDTAHARLTDTGHDAVLRIRGQRPAFTRTEITEVYVDELCVNDSFAEYGRRWIVAFPPKAGGARVGDITVLAHIEGLTRNHPDYQVHTLSLPADRRLPR</sequence>
<proteinExistence type="predicted"/>
<dbReference type="RefSeq" id="WP_270072440.1">
    <property type="nucleotide sequence ID" value="NZ_JAJAQC010000018.1"/>
</dbReference>
<dbReference type="Proteomes" id="UP001140076">
    <property type="component" value="Unassembled WGS sequence"/>
</dbReference>
<comment type="caution">
    <text evidence="1">The sequence shown here is derived from an EMBL/GenBank/DDBJ whole genome shotgun (WGS) entry which is preliminary data.</text>
</comment>
<accession>A0A9X3NVS4</accession>
<evidence type="ECO:0000313" key="1">
    <source>
        <dbReference type="EMBL" id="MDA0565161.1"/>
    </source>
</evidence>
<name>A0A9X3NVS4_9ACTN</name>
<organism evidence="1 2">
    <name type="scientific">Streptomonospora mangrovi</name>
    <dbReference type="NCBI Taxonomy" id="2883123"/>
    <lineage>
        <taxon>Bacteria</taxon>
        <taxon>Bacillati</taxon>
        <taxon>Actinomycetota</taxon>
        <taxon>Actinomycetes</taxon>
        <taxon>Streptosporangiales</taxon>
        <taxon>Nocardiopsidaceae</taxon>
        <taxon>Streptomonospora</taxon>
    </lineage>
</organism>
<protein>
    <submittedName>
        <fullName evidence="1">Uncharacterized protein</fullName>
    </submittedName>
</protein>
<reference evidence="1" key="1">
    <citation type="submission" date="2021-10" db="EMBL/GenBank/DDBJ databases">
        <title>Streptomonospora sp. nov., isolated from mangrove soil.</title>
        <authorList>
            <person name="Chen X."/>
            <person name="Ge X."/>
            <person name="Liu W."/>
        </authorList>
    </citation>
    <scope>NUCLEOTIDE SEQUENCE</scope>
    <source>
        <strain evidence="1">S1-112</strain>
    </source>
</reference>
<evidence type="ECO:0000313" key="2">
    <source>
        <dbReference type="Proteomes" id="UP001140076"/>
    </source>
</evidence>
<dbReference type="AlphaFoldDB" id="A0A9X3NVS4"/>